<evidence type="ECO:0000313" key="1">
    <source>
        <dbReference type="EMBL" id="MDZ8161563.1"/>
    </source>
</evidence>
<dbReference type="RefSeq" id="WP_194425061.1">
    <property type="nucleotide sequence ID" value="NZ_BAAAPT010000001.1"/>
</dbReference>
<proteinExistence type="predicted"/>
<dbReference type="EMBL" id="JAWJYN010000001">
    <property type="protein sequence ID" value="MDZ8161563.1"/>
    <property type="molecule type" value="Genomic_DNA"/>
</dbReference>
<name>A0ABU5N653_9MICO</name>
<accession>A0ABU5N653</accession>
<dbReference type="Pfam" id="PF18986">
    <property type="entry name" value="DUF5719"/>
    <property type="match status" value="1"/>
</dbReference>
<keyword evidence="2" id="KW-1185">Reference proteome</keyword>
<protein>
    <submittedName>
        <fullName evidence="1">DUF5719 family protein</fullName>
    </submittedName>
</protein>
<comment type="caution">
    <text evidence="1">The sequence shown here is derived from an EMBL/GenBank/DDBJ whole genome shotgun (WGS) entry which is preliminary data.</text>
</comment>
<dbReference type="Proteomes" id="UP001291912">
    <property type="component" value="Unassembled WGS sequence"/>
</dbReference>
<evidence type="ECO:0000313" key="2">
    <source>
        <dbReference type="Proteomes" id="UP001291912"/>
    </source>
</evidence>
<gene>
    <name evidence="1" type="ORF">R2Q92_06895</name>
</gene>
<reference evidence="1 2" key="1">
    <citation type="submission" date="2023-10" db="EMBL/GenBank/DDBJ databases">
        <title>Microbacterium xanthum sp. nov., isolated from seaweed.</title>
        <authorList>
            <person name="Lee S.D."/>
        </authorList>
    </citation>
    <scope>NUCLEOTIDE SEQUENCE [LARGE SCALE GENOMIC DNA]</scope>
    <source>
        <strain evidence="1 2">KCTC 19124</strain>
    </source>
</reference>
<sequence>MSDKRTFRWATTSARMLGGTLVGAAFVIAVVTAVSVPWPEIDRSAPSIEEYPAADQSIAACTGDLLATGRDVEDAGEIVSAADATLTLGTSVPDTDPEVSDLPADALGDEQSASAVVAAPDGEVRVDVAGAGAATVSDEDLRGYAASPCRAALMESWLVAGSTATGAADLVLLTNPGEVAATVQLTVYGAQGETQPPGGADVVVAAGTQRIVPLAGLILGEASPVVRVTAVGAPVQASVQSSITRGLIAGGVEQTTAVASPDTTQVITGISVAEAPADGGEAGTVLRMLAPSGDTTANIRVTAADAVQPVVLERSIELTGGVPAEAELGGLDVGQYTVEVTAETEIVASVWQSTGSGEAADFAWYMPAPSLGAPTTFATPAGPEPQLTLANVTDADMTIDLATVDGEQSQQVVVAAHTSTTVRLTARTVYRIDDGGGGVHAGLSLSGDGALAGYPVWPSEAASDAIVVYP</sequence>
<organism evidence="1 2">
    <name type="scientific">Microbacterium aquimaris</name>
    <dbReference type="NCBI Taxonomy" id="459816"/>
    <lineage>
        <taxon>Bacteria</taxon>
        <taxon>Bacillati</taxon>
        <taxon>Actinomycetota</taxon>
        <taxon>Actinomycetes</taxon>
        <taxon>Micrococcales</taxon>
        <taxon>Microbacteriaceae</taxon>
        <taxon>Microbacterium</taxon>
    </lineage>
</organism>
<dbReference type="InterPro" id="IPR043777">
    <property type="entry name" value="DUF5719"/>
</dbReference>